<protein>
    <submittedName>
        <fullName evidence="8">ABC transporter ATP-binding protein</fullName>
    </submittedName>
    <submittedName>
        <fullName evidence="9">Lipopolysaccharide export system ATP-binding protein LptB</fullName>
        <ecNumber evidence="9">3.6.3.-</ecNumber>
    </submittedName>
</protein>
<dbReference type="InterPro" id="IPR027417">
    <property type="entry name" value="P-loop_NTPase"/>
</dbReference>
<dbReference type="Proteomes" id="UP000092950">
    <property type="component" value="Chromosome"/>
</dbReference>
<evidence type="ECO:0000256" key="6">
    <source>
        <dbReference type="ARBA" id="ARBA00022970"/>
    </source>
</evidence>
<keyword evidence="11" id="KW-1185">Reference proteome</keyword>
<dbReference type="PANTHER" id="PTHR43820">
    <property type="entry name" value="HIGH-AFFINITY BRANCHED-CHAIN AMINO ACID TRANSPORT ATP-BINDING PROTEIN LIVF"/>
    <property type="match status" value="1"/>
</dbReference>
<evidence type="ECO:0000313" key="8">
    <source>
        <dbReference type="EMBL" id="ANY16143.1"/>
    </source>
</evidence>
<dbReference type="InterPro" id="IPR003593">
    <property type="entry name" value="AAA+_ATPase"/>
</dbReference>
<dbReference type="InterPro" id="IPR003439">
    <property type="entry name" value="ABC_transporter-like_ATP-bd"/>
</dbReference>
<keyword evidence="2" id="KW-0813">Transport</keyword>
<evidence type="ECO:0000313" key="9">
    <source>
        <dbReference type="EMBL" id="CUJ03906.1"/>
    </source>
</evidence>
<keyword evidence="5 9" id="KW-0067">ATP-binding</keyword>
<reference evidence="9 10" key="1">
    <citation type="submission" date="2015-09" db="EMBL/GenBank/DDBJ databases">
        <authorList>
            <person name="Jackson K.R."/>
            <person name="Lunt B.L."/>
            <person name="Fisher J.N.B."/>
            <person name="Gardner A.V."/>
            <person name="Bailey M.E."/>
            <person name="Deus L.M."/>
            <person name="Earl A.S."/>
            <person name="Gibby P.D."/>
            <person name="Hartmann K.A."/>
            <person name="Liu J.E."/>
            <person name="Manci A.M."/>
            <person name="Nielsen D.A."/>
            <person name="Solomon M.B."/>
            <person name="Breakwell D.P."/>
            <person name="Burnett S.H."/>
            <person name="Grose J.H."/>
        </authorList>
    </citation>
    <scope>NUCLEOTIDE SEQUENCE [LARGE SCALE GENOMIC DNA]</scope>
    <source>
        <strain evidence="9 10">2789STDY5608636</strain>
    </source>
</reference>
<dbReference type="EMBL" id="CP016440">
    <property type="protein sequence ID" value="ANY16143.1"/>
    <property type="molecule type" value="Genomic_DNA"/>
</dbReference>
<keyword evidence="3" id="KW-1003">Cell membrane</keyword>
<comment type="similarity">
    <text evidence="1">Belongs to the ABC transporter superfamily.</text>
</comment>
<proteinExistence type="inferred from homology"/>
<keyword evidence="9" id="KW-0378">Hydrolase</keyword>
<evidence type="ECO:0000256" key="5">
    <source>
        <dbReference type="ARBA" id="ARBA00022840"/>
    </source>
</evidence>
<accession>A0A0J6C7Q8</accession>
<dbReference type="GO" id="GO:0005524">
    <property type="term" value="F:ATP binding"/>
    <property type="evidence" value="ECO:0007669"/>
    <property type="project" value="UniProtKB-KW"/>
</dbReference>
<dbReference type="Proteomes" id="UP000053096">
    <property type="component" value="Unassembled WGS sequence"/>
</dbReference>
<reference evidence="8 11" key="2">
    <citation type="submission" date="2016-07" db="EMBL/GenBank/DDBJ databases">
        <title>Complete genome sequences of Bordetella pseudohinzii.</title>
        <authorList>
            <person name="Spilker T."/>
            <person name="Darrah R."/>
            <person name="LiPuma J.J."/>
        </authorList>
    </citation>
    <scope>NUCLEOTIDE SEQUENCE [LARGE SCALE GENOMIC DNA]</scope>
    <source>
        <strain evidence="8 11">HI4681</strain>
    </source>
</reference>
<dbReference type="InterPro" id="IPR052156">
    <property type="entry name" value="BCAA_Transport_ATP-bd_LivF"/>
</dbReference>
<keyword evidence="6" id="KW-0029">Amino-acid transport</keyword>
<evidence type="ECO:0000256" key="3">
    <source>
        <dbReference type="ARBA" id="ARBA00022475"/>
    </source>
</evidence>
<dbReference type="GO" id="GO:0015807">
    <property type="term" value="P:L-amino acid transport"/>
    <property type="evidence" value="ECO:0007669"/>
    <property type="project" value="TreeGrafter"/>
</dbReference>
<evidence type="ECO:0000313" key="10">
    <source>
        <dbReference type="Proteomes" id="UP000053096"/>
    </source>
</evidence>
<dbReference type="KEGG" id="bpdz:BBN53_09675"/>
<dbReference type="Pfam" id="PF00005">
    <property type="entry name" value="ABC_tran"/>
    <property type="match status" value="1"/>
</dbReference>
<dbReference type="SUPFAM" id="SSF52540">
    <property type="entry name" value="P-loop containing nucleoside triphosphate hydrolases"/>
    <property type="match status" value="1"/>
</dbReference>
<accession>A0A0M9IGV2</accession>
<keyword evidence="4" id="KW-0547">Nucleotide-binding</keyword>
<dbReference type="EMBL" id="CYTV01000011">
    <property type="protein sequence ID" value="CUJ03906.1"/>
    <property type="molecule type" value="Genomic_DNA"/>
</dbReference>
<dbReference type="SMART" id="SM00382">
    <property type="entry name" value="AAA"/>
    <property type="match status" value="1"/>
</dbReference>
<evidence type="ECO:0000256" key="1">
    <source>
        <dbReference type="ARBA" id="ARBA00005417"/>
    </source>
</evidence>
<dbReference type="OrthoDB" id="9775250at2"/>
<dbReference type="PROSITE" id="PS50893">
    <property type="entry name" value="ABC_TRANSPORTER_2"/>
    <property type="match status" value="1"/>
</dbReference>
<evidence type="ECO:0000256" key="2">
    <source>
        <dbReference type="ARBA" id="ARBA00022448"/>
    </source>
</evidence>
<dbReference type="PANTHER" id="PTHR43820:SF4">
    <property type="entry name" value="HIGH-AFFINITY BRANCHED-CHAIN AMINO ACID TRANSPORT ATP-BINDING PROTEIN LIVF"/>
    <property type="match status" value="1"/>
</dbReference>
<keyword evidence="3" id="KW-0472">Membrane</keyword>
<dbReference type="GO" id="GO:0015658">
    <property type="term" value="F:branched-chain amino acid transmembrane transporter activity"/>
    <property type="evidence" value="ECO:0007669"/>
    <property type="project" value="TreeGrafter"/>
</dbReference>
<organism evidence="9 10">
    <name type="scientific">Bordetella pseudohinzii</name>
    <dbReference type="NCBI Taxonomy" id="1331258"/>
    <lineage>
        <taxon>Bacteria</taxon>
        <taxon>Pseudomonadati</taxon>
        <taxon>Pseudomonadota</taxon>
        <taxon>Betaproteobacteria</taxon>
        <taxon>Burkholderiales</taxon>
        <taxon>Alcaligenaceae</taxon>
        <taxon>Bordetella</taxon>
    </lineage>
</organism>
<sequence length="224" mass="23835">MLTLTALNVDLAGNRVLRDVSASFAPARTIGIVGRNGAGKTTLLRSIMGLARLKSGRIELDGVELSALPGHARAAHRIGYAPEDRVIFPTMTVEQNLRLPCEVQGQPADVIAGRLATVLKVVPQLEPMLPRSGAALSGGQGKMVALARAVMVGTRLLMLDEPFQGLAPKLARDYTEALARLKELQPQLCVVITESNIKLLGGIPDQIWTIERGSISLNPPGEPA</sequence>
<name>A0A0J6C7Q8_9BORD</name>
<dbReference type="GO" id="GO:0016887">
    <property type="term" value="F:ATP hydrolysis activity"/>
    <property type="evidence" value="ECO:0007669"/>
    <property type="project" value="InterPro"/>
</dbReference>
<dbReference type="EC" id="3.6.3.-" evidence="9"/>
<dbReference type="RefSeq" id="WP_043208205.1">
    <property type="nucleotide sequence ID" value="NZ_CAJGUQ010000051.1"/>
</dbReference>
<gene>
    <name evidence="9" type="primary">lptB_13</name>
    <name evidence="8" type="ORF">BBN53_09675</name>
    <name evidence="9" type="ORF">ERS370011_03442</name>
</gene>
<evidence type="ECO:0000259" key="7">
    <source>
        <dbReference type="PROSITE" id="PS50893"/>
    </source>
</evidence>
<evidence type="ECO:0000313" key="11">
    <source>
        <dbReference type="Proteomes" id="UP000092950"/>
    </source>
</evidence>
<evidence type="ECO:0000256" key="4">
    <source>
        <dbReference type="ARBA" id="ARBA00022741"/>
    </source>
</evidence>
<feature type="domain" description="ABC transporter" evidence="7">
    <location>
        <begin position="2"/>
        <end position="224"/>
    </location>
</feature>
<dbReference type="AlphaFoldDB" id="A0A0J6C7Q8"/>
<dbReference type="Gene3D" id="3.40.50.300">
    <property type="entry name" value="P-loop containing nucleotide triphosphate hydrolases"/>
    <property type="match status" value="1"/>
</dbReference>